<organism evidence="2 3">
    <name type="scientific">Mycobacterium aquaticum</name>
    <dbReference type="NCBI Taxonomy" id="1927124"/>
    <lineage>
        <taxon>Bacteria</taxon>
        <taxon>Bacillati</taxon>
        <taxon>Actinomycetota</taxon>
        <taxon>Actinomycetes</taxon>
        <taxon>Mycobacteriales</taxon>
        <taxon>Mycobacteriaceae</taxon>
        <taxon>Mycobacterium</taxon>
    </lineage>
</organism>
<reference evidence="2 3" key="1">
    <citation type="submission" date="2017-02" db="EMBL/GenBank/DDBJ databases">
        <title>The new phylogeny of genus Mycobacterium.</title>
        <authorList>
            <person name="Tortoli E."/>
            <person name="Trovato A."/>
            <person name="Cirillo D.M."/>
        </authorList>
    </citation>
    <scope>NUCLEOTIDE SEQUENCE [LARGE SCALE GENOMIC DNA]</scope>
    <source>
        <strain evidence="2 3">RW6</strain>
    </source>
</reference>
<evidence type="ECO:0000256" key="1">
    <source>
        <dbReference type="SAM" id="MobiDB-lite"/>
    </source>
</evidence>
<sequence>MYADSGTAEAPASWQIGGRGRRDAGRRSRCNSALRAHNRALIAHSTLRGWVTMHNRKRLALNNLNRT</sequence>
<feature type="region of interest" description="Disordered" evidence="1">
    <location>
        <begin position="1"/>
        <end position="30"/>
    </location>
</feature>
<proteinExistence type="predicted"/>
<protein>
    <submittedName>
        <fullName evidence="2">Uncharacterized protein</fullName>
    </submittedName>
</protein>
<dbReference type="EMBL" id="MVHF01000011">
    <property type="protein sequence ID" value="ORA35663.1"/>
    <property type="molecule type" value="Genomic_DNA"/>
</dbReference>
<dbReference type="Proteomes" id="UP000192448">
    <property type="component" value="Unassembled WGS sequence"/>
</dbReference>
<comment type="caution">
    <text evidence="2">The sequence shown here is derived from an EMBL/GenBank/DDBJ whole genome shotgun (WGS) entry which is preliminary data.</text>
</comment>
<evidence type="ECO:0000313" key="3">
    <source>
        <dbReference type="Proteomes" id="UP000192448"/>
    </source>
</evidence>
<accession>A0A1X0B052</accession>
<evidence type="ECO:0000313" key="2">
    <source>
        <dbReference type="EMBL" id="ORA35663.1"/>
    </source>
</evidence>
<gene>
    <name evidence="2" type="ORF">BST13_14055</name>
</gene>
<name>A0A1X0B052_9MYCO</name>
<keyword evidence="3" id="KW-1185">Reference proteome</keyword>
<dbReference type="STRING" id="1927124.BST13_14055"/>
<dbReference type="AlphaFoldDB" id="A0A1X0B052"/>